<dbReference type="InterPro" id="IPR050364">
    <property type="entry name" value="Cytochrome_P450_fung"/>
</dbReference>
<evidence type="ECO:0000256" key="6">
    <source>
        <dbReference type="ARBA" id="ARBA00023002"/>
    </source>
</evidence>
<dbReference type="PROSITE" id="PS00086">
    <property type="entry name" value="CYTOCHROME_P450"/>
    <property type="match status" value="1"/>
</dbReference>
<keyword evidence="4 9" id="KW-0349">Heme</keyword>
<keyword evidence="13" id="KW-1185">Reference proteome</keyword>
<evidence type="ECO:0000256" key="4">
    <source>
        <dbReference type="ARBA" id="ARBA00022617"/>
    </source>
</evidence>
<dbReference type="GO" id="GO:0005506">
    <property type="term" value="F:iron ion binding"/>
    <property type="evidence" value="ECO:0007669"/>
    <property type="project" value="InterPro"/>
</dbReference>
<dbReference type="PRINTS" id="PR00463">
    <property type="entry name" value="EP450I"/>
</dbReference>
<dbReference type="PANTHER" id="PTHR46300">
    <property type="entry name" value="P450, PUTATIVE (EUROFUNG)-RELATED-RELATED"/>
    <property type="match status" value="1"/>
</dbReference>
<gene>
    <name evidence="12" type="ORF">FB45DRAFT_981364</name>
</gene>
<evidence type="ECO:0000256" key="8">
    <source>
        <dbReference type="ARBA" id="ARBA00023033"/>
    </source>
</evidence>
<evidence type="ECO:0000256" key="9">
    <source>
        <dbReference type="PIRSR" id="PIRSR602401-1"/>
    </source>
</evidence>
<dbReference type="GO" id="GO:0004497">
    <property type="term" value="F:monooxygenase activity"/>
    <property type="evidence" value="ECO:0007669"/>
    <property type="project" value="UniProtKB-KW"/>
</dbReference>
<dbReference type="PANTHER" id="PTHR46300:SF7">
    <property type="entry name" value="P450, PUTATIVE (EUROFUNG)-RELATED"/>
    <property type="match status" value="1"/>
</dbReference>
<dbReference type="PRINTS" id="PR00385">
    <property type="entry name" value="P450"/>
</dbReference>
<sequence>MSHPLLWWMLPIVALCFYWLVNSVGPKLPLPPGPRKLPIIGNLLDFRGLQLPLWEVCMRWSRQYNSDIIHLNLAGTSIIILSSLEAAEALLDKRSSIYSDRPVQHMMELMGFGFLLGSRTQRRLCNGGLNAAAAKSFRPQQRTAAHALIRRILHSPEAFLDHIRLMAGELIIPLTYSIDVQPVDDPYIALAKASIECTAQVVPGRFFVDFLPLLKYAPEWMPGSGFQRIARQGRVLSDAVRNAAFDECQRCITSGDAKPSFVSQGFDQKYQETTVKDAAAAMYMAGLIGRKINLRHADTTVSALYTFFLAMLANPDAQVKAQREIDLVVQEDHLPDFGDQEEMPYVAALVKEVLRWKVVLLVGIPHFLRVEDEYRGYRIPAKAILHDETMYPDPHIFKPERFLLNGKLNPAVKDPQAAFGFGRRVCPGRHLAESSMWIAVVSILAVFDISKAVGENGQVHEPSYEYGDGILSSPVPFICLIRPRSEPAAKLVEATFLGEI</sequence>
<evidence type="ECO:0000256" key="5">
    <source>
        <dbReference type="ARBA" id="ARBA00022723"/>
    </source>
</evidence>
<dbReference type="InterPro" id="IPR002401">
    <property type="entry name" value="Cyt_P450_E_grp-I"/>
</dbReference>
<feature type="transmembrane region" description="Helical" evidence="11">
    <location>
        <begin position="5"/>
        <end position="21"/>
    </location>
</feature>
<keyword evidence="11" id="KW-0472">Membrane</keyword>
<accession>A0AAD7BD06</accession>
<keyword evidence="6 10" id="KW-0560">Oxidoreductase</keyword>
<comment type="caution">
    <text evidence="12">The sequence shown here is derived from an EMBL/GenBank/DDBJ whole genome shotgun (WGS) entry which is preliminary data.</text>
</comment>
<keyword evidence="7 9" id="KW-0408">Iron</keyword>
<evidence type="ECO:0000256" key="11">
    <source>
        <dbReference type="SAM" id="Phobius"/>
    </source>
</evidence>
<protein>
    <submittedName>
        <fullName evidence="12">Cytochrome P450</fullName>
    </submittedName>
</protein>
<feature type="binding site" description="axial binding residue" evidence="9">
    <location>
        <position position="426"/>
    </location>
    <ligand>
        <name>heme</name>
        <dbReference type="ChEBI" id="CHEBI:30413"/>
    </ligand>
    <ligandPart>
        <name>Fe</name>
        <dbReference type="ChEBI" id="CHEBI:18248"/>
    </ligandPart>
</feature>
<keyword evidence="5 9" id="KW-0479">Metal-binding</keyword>
<dbReference type="CDD" id="cd11065">
    <property type="entry name" value="CYP64-like"/>
    <property type="match status" value="1"/>
</dbReference>
<evidence type="ECO:0000256" key="2">
    <source>
        <dbReference type="ARBA" id="ARBA00005179"/>
    </source>
</evidence>
<dbReference type="EMBL" id="JARKIF010000021">
    <property type="protein sequence ID" value="KAJ7617258.1"/>
    <property type="molecule type" value="Genomic_DNA"/>
</dbReference>
<dbReference type="InterPro" id="IPR017972">
    <property type="entry name" value="Cyt_P450_CS"/>
</dbReference>
<dbReference type="Proteomes" id="UP001221142">
    <property type="component" value="Unassembled WGS sequence"/>
</dbReference>
<dbReference type="SUPFAM" id="SSF48264">
    <property type="entry name" value="Cytochrome P450"/>
    <property type="match status" value="1"/>
</dbReference>
<dbReference type="GO" id="GO:0020037">
    <property type="term" value="F:heme binding"/>
    <property type="evidence" value="ECO:0007669"/>
    <property type="project" value="InterPro"/>
</dbReference>
<dbReference type="InterPro" id="IPR036396">
    <property type="entry name" value="Cyt_P450_sf"/>
</dbReference>
<keyword evidence="8 10" id="KW-0503">Monooxygenase</keyword>
<dbReference type="AlphaFoldDB" id="A0AAD7BD06"/>
<comment type="cofactor">
    <cofactor evidence="1 9">
        <name>heme</name>
        <dbReference type="ChEBI" id="CHEBI:30413"/>
    </cofactor>
</comment>
<dbReference type="GO" id="GO:0016705">
    <property type="term" value="F:oxidoreductase activity, acting on paired donors, with incorporation or reduction of molecular oxygen"/>
    <property type="evidence" value="ECO:0007669"/>
    <property type="project" value="InterPro"/>
</dbReference>
<organism evidence="12 13">
    <name type="scientific">Roridomyces roridus</name>
    <dbReference type="NCBI Taxonomy" id="1738132"/>
    <lineage>
        <taxon>Eukaryota</taxon>
        <taxon>Fungi</taxon>
        <taxon>Dikarya</taxon>
        <taxon>Basidiomycota</taxon>
        <taxon>Agaricomycotina</taxon>
        <taxon>Agaricomycetes</taxon>
        <taxon>Agaricomycetidae</taxon>
        <taxon>Agaricales</taxon>
        <taxon>Marasmiineae</taxon>
        <taxon>Mycenaceae</taxon>
        <taxon>Roridomyces</taxon>
    </lineage>
</organism>
<evidence type="ECO:0000256" key="7">
    <source>
        <dbReference type="ARBA" id="ARBA00023004"/>
    </source>
</evidence>
<comment type="pathway">
    <text evidence="2">Secondary metabolite biosynthesis.</text>
</comment>
<keyword evidence="11" id="KW-1133">Transmembrane helix</keyword>
<evidence type="ECO:0000256" key="1">
    <source>
        <dbReference type="ARBA" id="ARBA00001971"/>
    </source>
</evidence>
<dbReference type="Gene3D" id="1.10.630.10">
    <property type="entry name" value="Cytochrome P450"/>
    <property type="match status" value="1"/>
</dbReference>
<evidence type="ECO:0000256" key="3">
    <source>
        <dbReference type="ARBA" id="ARBA00010617"/>
    </source>
</evidence>
<dbReference type="InterPro" id="IPR001128">
    <property type="entry name" value="Cyt_P450"/>
</dbReference>
<evidence type="ECO:0000256" key="10">
    <source>
        <dbReference type="RuleBase" id="RU000461"/>
    </source>
</evidence>
<reference evidence="12" key="1">
    <citation type="submission" date="2023-03" db="EMBL/GenBank/DDBJ databases">
        <title>Massive genome expansion in bonnet fungi (Mycena s.s.) driven by repeated elements and novel gene families across ecological guilds.</title>
        <authorList>
            <consortium name="Lawrence Berkeley National Laboratory"/>
            <person name="Harder C.B."/>
            <person name="Miyauchi S."/>
            <person name="Viragh M."/>
            <person name="Kuo A."/>
            <person name="Thoen E."/>
            <person name="Andreopoulos B."/>
            <person name="Lu D."/>
            <person name="Skrede I."/>
            <person name="Drula E."/>
            <person name="Henrissat B."/>
            <person name="Morin E."/>
            <person name="Kohler A."/>
            <person name="Barry K."/>
            <person name="LaButti K."/>
            <person name="Morin E."/>
            <person name="Salamov A."/>
            <person name="Lipzen A."/>
            <person name="Mereny Z."/>
            <person name="Hegedus B."/>
            <person name="Baldrian P."/>
            <person name="Stursova M."/>
            <person name="Weitz H."/>
            <person name="Taylor A."/>
            <person name="Grigoriev I.V."/>
            <person name="Nagy L.G."/>
            <person name="Martin F."/>
            <person name="Kauserud H."/>
        </authorList>
    </citation>
    <scope>NUCLEOTIDE SEQUENCE</scope>
    <source>
        <strain evidence="12">9284</strain>
    </source>
</reference>
<evidence type="ECO:0000313" key="13">
    <source>
        <dbReference type="Proteomes" id="UP001221142"/>
    </source>
</evidence>
<name>A0AAD7BD06_9AGAR</name>
<dbReference type="Pfam" id="PF00067">
    <property type="entry name" value="p450"/>
    <property type="match status" value="1"/>
</dbReference>
<proteinExistence type="inferred from homology"/>
<comment type="similarity">
    <text evidence="3 10">Belongs to the cytochrome P450 family.</text>
</comment>
<evidence type="ECO:0000313" key="12">
    <source>
        <dbReference type="EMBL" id="KAJ7617258.1"/>
    </source>
</evidence>
<keyword evidence="11" id="KW-0812">Transmembrane</keyword>